<sequence length="297" mass="33422">MNKILVTGAAGFIGSHLVKTLYESGYEIDIIDSFENVSPLFKEDYVNIISKDIKDIDKINTSCKYELIIHLAAKSTILWCEGNLENCIQDNIIGTYRVLKFALKKEIPIIFASSRDVYGEPLSLPVNERAPTNPINLYGMSKLYAEKILEYKSSVPTIVLRLSNVYGIGDRIDRAIPRFIIGAKKYNKIIVYGGEQVLDYVSVEDVVNAFIKSIKQISNIKYEVFNIGTGIGITIAKLAEMVTERLGGKIEFLPYRKVDAKKYIADIGKAKEILKWIPSRNISNDLDNLVDYYSNIG</sequence>
<gene>
    <name evidence="3" type="ORF">B9Q01_09890</name>
</gene>
<reference evidence="3 4" key="1">
    <citation type="submission" date="2017-04" db="EMBL/GenBank/DDBJ databases">
        <title>Novel microbial lineages endemic to geothermal iron-oxide mats fill important gaps in the evolutionary history of Archaea.</title>
        <authorList>
            <person name="Jay Z.J."/>
            <person name="Beam J.P."/>
            <person name="Dlakic M."/>
            <person name="Rusch D.B."/>
            <person name="Kozubal M.A."/>
            <person name="Inskeep W.P."/>
        </authorList>
    </citation>
    <scope>NUCLEOTIDE SEQUENCE [LARGE SCALE GENOMIC DNA]</scope>
    <source>
        <strain evidence="3">OSP_D</strain>
    </source>
</reference>
<dbReference type="InterPro" id="IPR036291">
    <property type="entry name" value="NAD(P)-bd_dom_sf"/>
</dbReference>
<comment type="caution">
    <text evidence="3">The sequence shown here is derived from an EMBL/GenBank/DDBJ whole genome shotgun (WGS) entry which is preliminary data.</text>
</comment>
<evidence type="ECO:0000313" key="3">
    <source>
        <dbReference type="EMBL" id="PSN81835.1"/>
    </source>
</evidence>
<dbReference type="AlphaFoldDB" id="A0A2R6A694"/>
<proteinExistence type="inferred from homology"/>
<feature type="domain" description="NAD-dependent epimerase/dehydratase" evidence="2">
    <location>
        <begin position="4"/>
        <end position="228"/>
    </location>
</feature>
<evidence type="ECO:0000313" key="4">
    <source>
        <dbReference type="Proteomes" id="UP000240880"/>
    </source>
</evidence>
<evidence type="ECO:0000256" key="1">
    <source>
        <dbReference type="ARBA" id="ARBA00007637"/>
    </source>
</evidence>
<dbReference type="Proteomes" id="UP000240880">
    <property type="component" value="Unassembled WGS sequence"/>
</dbReference>
<evidence type="ECO:0000259" key="2">
    <source>
        <dbReference type="Pfam" id="PF01370"/>
    </source>
</evidence>
<dbReference type="Gene3D" id="3.40.50.720">
    <property type="entry name" value="NAD(P)-binding Rossmann-like Domain"/>
    <property type="match status" value="1"/>
</dbReference>
<dbReference type="InterPro" id="IPR001509">
    <property type="entry name" value="Epimerase_deHydtase"/>
</dbReference>
<dbReference type="Pfam" id="PF01370">
    <property type="entry name" value="Epimerase"/>
    <property type="match status" value="1"/>
</dbReference>
<protein>
    <recommendedName>
        <fullName evidence="2">NAD-dependent epimerase/dehydratase domain-containing protein</fullName>
    </recommendedName>
</protein>
<dbReference type="PANTHER" id="PTHR43000">
    <property type="entry name" value="DTDP-D-GLUCOSE 4,6-DEHYDRATASE-RELATED"/>
    <property type="match status" value="1"/>
</dbReference>
<comment type="similarity">
    <text evidence="1">Belongs to the NAD(P)-dependent epimerase/dehydratase family.</text>
</comment>
<dbReference type="SUPFAM" id="SSF51735">
    <property type="entry name" value="NAD(P)-binding Rossmann-fold domains"/>
    <property type="match status" value="1"/>
</dbReference>
<name>A0A2R6A694_9ARCH</name>
<dbReference type="EMBL" id="NEXC01000137">
    <property type="protein sequence ID" value="PSN81835.1"/>
    <property type="molecule type" value="Genomic_DNA"/>
</dbReference>
<accession>A0A2R6A694</accession>
<organism evidence="3 4">
    <name type="scientific">Candidatus Marsarchaeota G1 archaeon OSP_D</name>
    <dbReference type="NCBI Taxonomy" id="1978155"/>
    <lineage>
        <taxon>Archaea</taxon>
        <taxon>Candidatus Marsarchaeota</taxon>
        <taxon>Candidatus Marsarchaeota group 1</taxon>
    </lineage>
</organism>